<keyword evidence="3" id="KW-1003">Cell membrane</keyword>
<dbReference type="GO" id="GO:0032259">
    <property type="term" value="P:methylation"/>
    <property type="evidence" value="ECO:0007669"/>
    <property type="project" value="UniProtKB-KW"/>
</dbReference>
<dbReference type="GO" id="GO:0008168">
    <property type="term" value="F:methyltransferase activity"/>
    <property type="evidence" value="ECO:0007669"/>
    <property type="project" value="UniProtKB-KW"/>
</dbReference>
<evidence type="ECO:0000256" key="7">
    <source>
        <dbReference type="SAM" id="Phobius"/>
    </source>
</evidence>
<evidence type="ECO:0000256" key="4">
    <source>
        <dbReference type="ARBA" id="ARBA00022692"/>
    </source>
</evidence>
<sequence>MFVNIEPNSFLFNLAIAIILCTVIGLERELKRKPLGLKTCLVIGIMSCLLTFVSIAGAENYAAAHSKPMDPLRLAAQIVSGIGFLGAGVILRRNNDMISGLTTAAMIWGAGGIGIACGAGFWLEAIVATALLLISVELLPFIVKFIGPRALREKEIKVKITVNSEDKLTVVLKELKKQQMKARKVRVKDLRDTDFQQMELLLLVDEKIYTTDIYYALKKMQYVIGVELESR</sequence>
<keyword evidence="9" id="KW-0808">Transferase</keyword>
<organism evidence="9 10">
    <name type="scientific">Halalkalibacter okhensis</name>
    <dbReference type="NCBI Taxonomy" id="333138"/>
    <lineage>
        <taxon>Bacteria</taxon>
        <taxon>Bacillati</taxon>
        <taxon>Bacillota</taxon>
        <taxon>Bacilli</taxon>
        <taxon>Bacillales</taxon>
        <taxon>Bacillaceae</taxon>
        <taxon>Halalkalibacter</taxon>
    </lineage>
</organism>
<dbReference type="EMBL" id="JRJU01000009">
    <property type="protein sequence ID" value="KHF40391.1"/>
    <property type="molecule type" value="Genomic_DNA"/>
</dbReference>
<evidence type="ECO:0000313" key="9">
    <source>
        <dbReference type="EMBL" id="KHF40391.1"/>
    </source>
</evidence>
<gene>
    <name evidence="9" type="ORF">LQ50_08945</name>
</gene>
<dbReference type="OrthoDB" id="9811198at2"/>
<dbReference type="Proteomes" id="UP000030832">
    <property type="component" value="Unassembled WGS sequence"/>
</dbReference>
<dbReference type="RefSeq" id="WP_034628110.1">
    <property type="nucleotide sequence ID" value="NZ_JRJU01000009.1"/>
</dbReference>
<dbReference type="eggNOG" id="COG1285">
    <property type="taxonomic scope" value="Bacteria"/>
</dbReference>
<keyword evidence="6 7" id="KW-0472">Membrane</keyword>
<comment type="caution">
    <text evidence="9">The sequence shown here is derived from an EMBL/GenBank/DDBJ whole genome shotgun (WGS) entry which is preliminary data.</text>
</comment>
<dbReference type="PANTHER" id="PTHR33778:SF4">
    <property type="entry name" value="PROTEIN SAPB"/>
    <property type="match status" value="1"/>
</dbReference>
<protein>
    <submittedName>
        <fullName evidence="9">Methyltransferase</fullName>
    </submittedName>
</protein>
<accession>A0A0B0IL83</accession>
<proteinExistence type="inferred from homology"/>
<comment type="subcellular location">
    <subcellularLocation>
        <location evidence="1">Cell membrane</location>
        <topology evidence="1">Multi-pass membrane protein</topology>
    </subcellularLocation>
</comment>
<evidence type="ECO:0000256" key="3">
    <source>
        <dbReference type="ARBA" id="ARBA00022475"/>
    </source>
</evidence>
<evidence type="ECO:0000313" key="10">
    <source>
        <dbReference type="Proteomes" id="UP000030832"/>
    </source>
</evidence>
<feature type="transmembrane region" description="Helical" evidence="7">
    <location>
        <begin position="103"/>
        <end position="123"/>
    </location>
</feature>
<comment type="similarity">
    <text evidence="2">Belongs to the MgtC/SapB family.</text>
</comment>
<name>A0A0B0IL83_9BACI</name>
<reference evidence="9 10" key="1">
    <citation type="submission" date="2014-09" db="EMBL/GenBank/DDBJ databases">
        <title>Genome sequencing and annotation of Bacillus Okhensis strain Kh10-101T.</title>
        <authorList>
            <person name="Prakash J.S."/>
        </authorList>
    </citation>
    <scope>NUCLEOTIDE SEQUENCE [LARGE SCALE GENOMIC DNA]</scope>
    <source>
        <strain evidence="10">Kh10-101T</strain>
    </source>
</reference>
<evidence type="ECO:0000256" key="2">
    <source>
        <dbReference type="ARBA" id="ARBA00009298"/>
    </source>
</evidence>
<keyword evidence="4 7" id="KW-0812">Transmembrane</keyword>
<keyword evidence="10" id="KW-1185">Reference proteome</keyword>
<dbReference type="GO" id="GO:0005886">
    <property type="term" value="C:plasma membrane"/>
    <property type="evidence" value="ECO:0007669"/>
    <property type="project" value="UniProtKB-SubCell"/>
</dbReference>
<keyword evidence="5 7" id="KW-1133">Transmembrane helix</keyword>
<evidence type="ECO:0000259" key="8">
    <source>
        <dbReference type="Pfam" id="PF02308"/>
    </source>
</evidence>
<dbReference type="Pfam" id="PF02308">
    <property type="entry name" value="MgtC"/>
    <property type="match status" value="1"/>
</dbReference>
<feature type="transmembrane region" description="Helical" evidence="7">
    <location>
        <begin position="12"/>
        <end position="28"/>
    </location>
</feature>
<evidence type="ECO:0000256" key="5">
    <source>
        <dbReference type="ARBA" id="ARBA00022989"/>
    </source>
</evidence>
<dbReference type="AlphaFoldDB" id="A0A0B0IL83"/>
<keyword evidence="9" id="KW-0489">Methyltransferase</keyword>
<feature type="domain" description="MgtC/SapB/SrpB/YhiD N-terminal" evidence="8">
    <location>
        <begin position="14"/>
        <end position="143"/>
    </location>
</feature>
<feature type="transmembrane region" description="Helical" evidence="7">
    <location>
        <begin position="74"/>
        <end position="91"/>
    </location>
</feature>
<dbReference type="InterPro" id="IPR003416">
    <property type="entry name" value="MgtC/SapB/SrpB/YhiD_fam"/>
</dbReference>
<feature type="transmembrane region" description="Helical" evidence="7">
    <location>
        <begin position="129"/>
        <end position="147"/>
    </location>
</feature>
<evidence type="ECO:0000256" key="1">
    <source>
        <dbReference type="ARBA" id="ARBA00004651"/>
    </source>
</evidence>
<dbReference type="PRINTS" id="PR01837">
    <property type="entry name" value="MGTCSAPBPROT"/>
</dbReference>
<feature type="transmembrane region" description="Helical" evidence="7">
    <location>
        <begin position="40"/>
        <end position="62"/>
    </location>
</feature>
<dbReference type="PANTHER" id="PTHR33778">
    <property type="entry name" value="PROTEIN MGTC"/>
    <property type="match status" value="1"/>
</dbReference>
<dbReference type="InterPro" id="IPR049177">
    <property type="entry name" value="MgtC_SapB_SrpB_YhiD_N"/>
</dbReference>
<dbReference type="STRING" id="333138.LQ50_08945"/>
<evidence type="ECO:0000256" key="6">
    <source>
        <dbReference type="ARBA" id="ARBA00023136"/>
    </source>
</evidence>